<dbReference type="KEGG" id="mequ:KFV11_04650"/>
<gene>
    <name evidence="4" type="ORF">KFV11_04650</name>
</gene>
<keyword evidence="2" id="KW-0503">Monooxygenase</keyword>
<evidence type="ECO:0000259" key="3">
    <source>
        <dbReference type="Pfam" id="PF00296"/>
    </source>
</evidence>
<dbReference type="GO" id="GO:0005829">
    <property type="term" value="C:cytosol"/>
    <property type="evidence" value="ECO:0007669"/>
    <property type="project" value="TreeGrafter"/>
</dbReference>
<evidence type="ECO:0000313" key="5">
    <source>
        <dbReference type="Proteomes" id="UP001057381"/>
    </source>
</evidence>
<dbReference type="PANTHER" id="PTHR30137:SF8">
    <property type="entry name" value="BLR5498 PROTEIN"/>
    <property type="match status" value="1"/>
</dbReference>
<evidence type="ECO:0000256" key="2">
    <source>
        <dbReference type="ARBA" id="ARBA00023033"/>
    </source>
</evidence>
<evidence type="ECO:0000256" key="1">
    <source>
        <dbReference type="ARBA" id="ARBA00023002"/>
    </source>
</evidence>
<dbReference type="SUPFAM" id="SSF51679">
    <property type="entry name" value="Bacterial luciferase-like"/>
    <property type="match status" value="1"/>
</dbReference>
<dbReference type="Pfam" id="PF00296">
    <property type="entry name" value="Bac_luciferase"/>
    <property type="match status" value="1"/>
</dbReference>
<dbReference type="GO" id="GO:0004497">
    <property type="term" value="F:monooxygenase activity"/>
    <property type="evidence" value="ECO:0007669"/>
    <property type="project" value="UniProtKB-KW"/>
</dbReference>
<feature type="domain" description="Luciferase-like" evidence="3">
    <location>
        <begin position="20"/>
        <end position="311"/>
    </location>
</feature>
<name>A0A9Q9F247_9STAP</name>
<protein>
    <submittedName>
        <fullName evidence="4">LLM class flavin-dependent oxidoreductase</fullName>
    </submittedName>
</protein>
<dbReference type="AlphaFoldDB" id="A0A9Q9F247"/>
<dbReference type="GO" id="GO:0016705">
    <property type="term" value="F:oxidoreductase activity, acting on paired donors, with incorporation or reduction of molecular oxygen"/>
    <property type="evidence" value="ECO:0007669"/>
    <property type="project" value="InterPro"/>
</dbReference>
<dbReference type="EMBL" id="CP073809">
    <property type="protein sequence ID" value="UTH14652.1"/>
    <property type="molecule type" value="Genomic_DNA"/>
</dbReference>
<dbReference type="PANTHER" id="PTHR30137">
    <property type="entry name" value="LUCIFERASE-LIKE MONOOXYGENASE"/>
    <property type="match status" value="1"/>
</dbReference>
<reference evidence="4" key="1">
    <citation type="submission" date="2021-04" db="EMBL/GenBank/DDBJ databases">
        <title>Complete Genome Sequences of Macrococcus spp. from dog and cattle.</title>
        <authorList>
            <person name="Schwendener S."/>
            <person name="Perreten V."/>
        </authorList>
    </citation>
    <scope>NUCLEOTIDE SEQUENCE</scope>
    <source>
        <strain evidence="4">Epi0143-OL</strain>
    </source>
</reference>
<dbReference type="InterPro" id="IPR022290">
    <property type="entry name" value="LLM_Atu2307-like"/>
</dbReference>
<organism evidence="4 5">
    <name type="scientific">Macrococcus equipercicus</name>
    <dbReference type="NCBI Taxonomy" id="69967"/>
    <lineage>
        <taxon>Bacteria</taxon>
        <taxon>Bacillati</taxon>
        <taxon>Bacillota</taxon>
        <taxon>Bacilli</taxon>
        <taxon>Bacillales</taxon>
        <taxon>Staphylococcaceae</taxon>
        <taxon>Macrococcus</taxon>
    </lineage>
</organism>
<keyword evidence="1" id="KW-0560">Oxidoreductase</keyword>
<evidence type="ECO:0000313" key="4">
    <source>
        <dbReference type="EMBL" id="UTH14652.1"/>
    </source>
</evidence>
<dbReference type="InterPro" id="IPR011251">
    <property type="entry name" value="Luciferase-like_dom"/>
</dbReference>
<dbReference type="InterPro" id="IPR036661">
    <property type="entry name" value="Luciferase-like_sf"/>
</dbReference>
<proteinExistence type="predicted"/>
<dbReference type="Proteomes" id="UP001057381">
    <property type="component" value="Chromosome"/>
</dbReference>
<dbReference type="InterPro" id="IPR050766">
    <property type="entry name" value="Bact_Lucif_Oxidored"/>
</dbReference>
<dbReference type="RefSeq" id="WP_254250466.1">
    <property type="nucleotide sequence ID" value="NZ_CP073809.1"/>
</dbReference>
<sequence length="349" mass="38892">MKIELGITSFGDNNRIHTPEGIQDKIPADERIRNIVEEIKLADSLGLDIYGLGEHHRADYAVSDPVTILAAAAAQTSRIRLSSAVTVLSSDDPVRVYQRFATLDALSNGRAEIMAGRGSFIESFPLFDYDLRDYEMLYEEKLDLLMAVNNNERVTWSGSTRQPIENKGVYPRAVQDELPIYLATGGTPESSYRAGALGLPITYAIIGGNPLRFRQNIAVYHAAADSHGVDKSRLKIATHSWGYIAETDEQAFQEYYPPTAASHNVLAKERGWPPYSEQAYMHEIEHGALYVGSPERVAQKIIDTAEGLGLDRFMIHLPMGSMTHDRTMNAIRLYGERVKPIVDAYFAQK</sequence>
<accession>A0A9Q9F247</accession>
<dbReference type="Gene3D" id="3.20.20.30">
    <property type="entry name" value="Luciferase-like domain"/>
    <property type="match status" value="1"/>
</dbReference>
<dbReference type="NCBIfam" id="TIGR03858">
    <property type="entry name" value="LLM_2I7G"/>
    <property type="match status" value="1"/>
</dbReference>